<accession>A0A8S1QZH8</accession>
<feature type="coiled-coil region" evidence="1">
    <location>
        <begin position="67"/>
        <end position="105"/>
    </location>
</feature>
<gene>
    <name evidence="2" type="ORF">PSON_ATCC_30995.1.T1310029</name>
</gene>
<protein>
    <submittedName>
        <fullName evidence="2">Uncharacterized protein</fullName>
    </submittedName>
</protein>
<dbReference type="EMBL" id="CAJJDN010000131">
    <property type="protein sequence ID" value="CAD8121231.1"/>
    <property type="molecule type" value="Genomic_DNA"/>
</dbReference>
<dbReference type="OrthoDB" id="289073at2759"/>
<evidence type="ECO:0000313" key="3">
    <source>
        <dbReference type="Proteomes" id="UP000692954"/>
    </source>
</evidence>
<comment type="caution">
    <text evidence="2">The sequence shown here is derived from an EMBL/GenBank/DDBJ whole genome shotgun (WGS) entry which is preliminary data.</text>
</comment>
<keyword evidence="1" id="KW-0175">Coiled coil</keyword>
<name>A0A8S1QZH8_9CILI</name>
<dbReference type="AlphaFoldDB" id="A0A8S1QZH8"/>
<proteinExistence type="predicted"/>
<organism evidence="2 3">
    <name type="scientific">Paramecium sonneborni</name>
    <dbReference type="NCBI Taxonomy" id="65129"/>
    <lineage>
        <taxon>Eukaryota</taxon>
        <taxon>Sar</taxon>
        <taxon>Alveolata</taxon>
        <taxon>Ciliophora</taxon>
        <taxon>Intramacronucleata</taxon>
        <taxon>Oligohymenophorea</taxon>
        <taxon>Peniculida</taxon>
        <taxon>Parameciidae</taxon>
        <taxon>Paramecium</taxon>
    </lineage>
</organism>
<evidence type="ECO:0000313" key="2">
    <source>
        <dbReference type="EMBL" id="CAD8121231.1"/>
    </source>
</evidence>
<reference evidence="2" key="1">
    <citation type="submission" date="2021-01" db="EMBL/GenBank/DDBJ databases">
        <authorList>
            <consortium name="Genoscope - CEA"/>
            <person name="William W."/>
        </authorList>
    </citation>
    <scope>NUCLEOTIDE SEQUENCE</scope>
</reference>
<sequence length="430" mass="50786">MDIILNNIKEYINIQDKEFTNKFSNILLGTFTKFSVWQSKMINLNKKLLSGSLLNQNLLRPFIERILQELQSNLQLISQNIEQIFQELNSKLIQQINKVEQFNRQYEQLFAVDNFVNQKKLSIIYDFSTSFSDYQKVIASDNQVVSKVLHIKDKILVSSFDKSISIWNKNLQQIQKIKDVHQSWIRAITYFKYNEQEYILSCGDDQKYSIFNIDINNNNQVLQLHQEINTLAYSRQAIFYKNSIFSPGGQRQNHDILCYNLDINQYSQKFKYHKNMLLNLKQIDSDILISTDCSGYTVRWSISKSSKIHLRKLNNLSCSEYEKNLNFFGTEYGKIMICNNKSKILRSMKLSKSKILHILQLDFDHLIFICKPDYFCLYQIKSNELLLKIKLLEIDEITAININIPQSILILGDKRGRVFLYNFRLYLTIK</sequence>
<dbReference type="Proteomes" id="UP000692954">
    <property type="component" value="Unassembled WGS sequence"/>
</dbReference>
<evidence type="ECO:0000256" key="1">
    <source>
        <dbReference type="SAM" id="Coils"/>
    </source>
</evidence>
<keyword evidence="3" id="KW-1185">Reference proteome</keyword>